<proteinExistence type="predicted"/>
<dbReference type="InParanoid" id="A0A0D0CAZ3"/>
<dbReference type="HOGENOM" id="CLU_154301_0_0_1"/>
<dbReference type="AlphaFoldDB" id="A0A0D0CAZ3"/>
<evidence type="ECO:0000313" key="2">
    <source>
        <dbReference type="Proteomes" id="UP000054538"/>
    </source>
</evidence>
<accession>A0A0D0CAZ3</accession>
<dbReference type="Proteomes" id="UP000054538">
    <property type="component" value="Unassembled WGS sequence"/>
</dbReference>
<keyword evidence="2" id="KW-1185">Reference proteome</keyword>
<reference evidence="1 2" key="1">
    <citation type="submission" date="2014-04" db="EMBL/GenBank/DDBJ databases">
        <authorList>
            <consortium name="DOE Joint Genome Institute"/>
            <person name="Kuo A."/>
            <person name="Kohler A."/>
            <person name="Jargeat P."/>
            <person name="Nagy L.G."/>
            <person name="Floudas D."/>
            <person name="Copeland A."/>
            <person name="Barry K.W."/>
            <person name="Cichocki N."/>
            <person name="Veneault-Fourrey C."/>
            <person name="LaButti K."/>
            <person name="Lindquist E.A."/>
            <person name="Lipzen A."/>
            <person name="Lundell T."/>
            <person name="Morin E."/>
            <person name="Murat C."/>
            <person name="Sun H."/>
            <person name="Tunlid A."/>
            <person name="Henrissat B."/>
            <person name="Grigoriev I.V."/>
            <person name="Hibbett D.S."/>
            <person name="Martin F."/>
            <person name="Nordberg H.P."/>
            <person name="Cantor M.N."/>
            <person name="Hua S.X."/>
        </authorList>
    </citation>
    <scope>NUCLEOTIDE SEQUENCE [LARGE SCALE GENOMIC DNA]</scope>
    <source>
        <strain evidence="1 2">Ve08.2h10</strain>
    </source>
</reference>
<feature type="non-terminal residue" evidence="1">
    <location>
        <position position="131"/>
    </location>
</feature>
<organism evidence="1 2">
    <name type="scientific">Paxillus rubicundulus Ve08.2h10</name>
    <dbReference type="NCBI Taxonomy" id="930991"/>
    <lineage>
        <taxon>Eukaryota</taxon>
        <taxon>Fungi</taxon>
        <taxon>Dikarya</taxon>
        <taxon>Basidiomycota</taxon>
        <taxon>Agaricomycotina</taxon>
        <taxon>Agaricomycetes</taxon>
        <taxon>Agaricomycetidae</taxon>
        <taxon>Boletales</taxon>
        <taxon>Paxilineae</taxon>
        <taxon>Paxillaceae</taxon>
        <taxon>Paxillus</taxon>
    </lineage>
</organism>
<evidence type="ECO:0000313" key="1">
    <source>
        <dbReference type="EMBL" id="KIK80012.1"/>
    </source>
</evidence>
<reference evidence="2" key="2">
    <citation type="submission" date="2015-01" db="EMBL/GenBank/DDBJ databases">
        <title>Evolutionary Origins and Diversification of the Mycorrhizal Mutualists.</title>
        <authorList>
            <consortium name="DOE Joint Genome Institute"/>
            <consortium name="Mycorrhizal Genomics Consortium"/>
            <person name="Kohler A."/>
            <person name="Kuo A."/>
            <person name="Nagy L.G."/>
            <person name="Floudas D."/>
            <person name="Copeland A."/>
            <person name="Barry K.W."/>
            <person name="Cichocki N."/>
            <person name="Veneault-Fourrey C."/>
            <person name="LaButti K."/>
            <person name="Lindquist E.A."/>
            <person name="Lipzen A."/>
            <person name="Lundell T."/>
            <person name="Morin E."/>
            <person name="Murat C."/>
            <person name="Riley R."/>
            <person name="Ohm R."/>
            <person name="Sun H."/>
            <person name="Tunlid A."/>
            <person name="Henrissat B."/>
            <person name="Grigoriev I.V."/>
            <person name="Hibbett D.S."/>
            <person name="Martin F."/>
        </authorList>
    </citation>
    <scope>NUCLEOTIDE SEQUENCE [LARGE SCALE GENOMIC DNA]</scope>
    <source>
        <strain evidence="2">Ve08.2h10</strain>
    </source>
</reference>
<dbReference type="OrthoDB" id="3203379at2759"/>
<protein>
    <submittedName>
        <fullName evidence="1">Uncharacterized protein</fullName>
    </submittedName>
</protein>
<dbReference type="EMBL" id="KN826126">
    <property type="protein sequence ID" value="KIK80012.1"/>
    <property type="molecule type" value="Genomic_DNA"/>
</dbReference>
<name>A0A0D0CAZ3_9AGAM</name>
<sequence length="131" mass="14224">NVAVRVLTILSHMDSVGLNLPLFLNFLSWGDHECVVNTKIRYACTALMVSEELPGILECWQNLPQACSSTDACSKAAQQVIEGFAFSCVAQIVEKELQSVGELAMCPADEVSDTGLTHFLIGYMTLKLSSP</sequence>
<gene>
    <name evidence="1" type="ORF">PAXRUDRAFT_43499</name>
</gene>
<feature type="non-terminal residue" evidence="1">
    <location>
        <position position="1"/>
    </location>
</feature>